<protein>
    <submittedName>
        <fullName evidence="1">Uncharacterized protein</fullName>
    </submittedName>
</protein>
<evidence type="ECO:0000313" key="2">
    <source>
        <dbReference type="Proteomes" id="UP000183407"/>
    </source>
</evidence>
<dbReference type="Proteomes" id="UP000183407">
    <property type="component" value="Unassembled WGS sequence"/>
</dbReference>
<accession>A0A1H5M3N1</accession>
<reference evidence="2" key="1">
    <citation type="submission" date="2016-10" db="EMBL/GenBank/DDBJ databases">
        <authorList>
            <person name="Varghese N."/>
        </authorList>
    </citation>
    <scope>NUCLEOTIDE SEQUENCE [LARGE SCALE GENOMIC DNA]</scope>
    <source>
        <strain evidence="2">DSM 44719</strain>
    </source>
</reference>
<name>A0A1H5M3N1_RHOJO</name>
<sequence>MTDTAVDAAAALQVTEYWVVEVDRHDGSCCTFGPFTADAAWARMEHRTAPTRFAAVVGKR</sequence>
<dbReference type="RefSeq" id="WP_073369544.1">
    <property type="nucleotide sequence ID" value="NZ_FNTL01000005.1"/>
</dbReference>
<gene>
    <name evidence="1" type="ORF">SAMN04490220_8637</name>
</gene>
<dbReference type="EMBL" id="FNTL01000005">
    <property type="protein sequence ID" value="SEE83926.1"/>
    <property type="molecule type" value="Genomic_DNA"/>
</dbReference>
<dbReference type="OrthoDB" id="4467336at2"/>
<proteinExistence type="predicted"/>
<dbReference type="AlphaFoldDB" id="A0A1H5M3N1"/>
<evidence type="ECO:0000313" key="1">
    <source>
        <dbReference type="EMBL" id="SEE83926.1"/>
    </source>
</evidence>
<organism evidence="1 2">
    <name type="scientific">Rhodococcus jostii</name>
    <dbReference type="NCBI Taxonomy" id="132919"/>
    <lineage>
        <taxon>Bacteria</taxon>
        <taxon>Bacillati</taxon>
        <taxon>Actinomycetota</taxon>
        <taxon>Actinomycetes</taxon>
        <taxon>Mycobacteriales</taxon>
        <taxon>Nocardiaceae</taxon>
        <taxon>Rhodococcus</taxon>
    </lineage>
</organism>